<protein>
    <submittedName>
        <fullName evidence="4">Long-chain fatty acid--CoA ligase</fullName>
    </submittedName>
</protein>
<dbReference type="Proteomes" id="UP001165302">
    <property type="component" value="Unassembled WGS sequence"/>
</dbReference>
<comment type="caution">
    <text evidence="4">The sequence shown here is derived from an EMBL/GenBank/DDBJ whole genome shotgun (WGS) entry which is preliminary data.</text>
</comment>
<dbReference type="InterPro" id="IPR000873">
    <property type="entry name" value="AMP-dep_synth/lig_dom"/>
</dbReference>
<accession>A0ABS7ZAT8</accession>
<dbReference type="PRINTS" id="PR00154">
    <property type="entry name" value="AMPBINDING"/>
</dbReference>
<organism evidence="4 5">
    <name type="scientific">Sphingobacterium bovistauri</name>
    <dbReference type="NCBI Taxonomy" id="2781959"/>
    <lineage>
        <taxon>Bacteria</taxon>
        <taxon>Pseudomonadati</taxon>
        <taxon>Bacteroidota</taxon>
        <taxon>Sphingobacteriia</taxon>
        <taxon>Sphingobacteriales</taxon>
        <taxon>Sphingobacteriaceae</taxon>
        <taxon>Sphingobacterium</taxon>
    </lineage>
</organism>
<sequence>MKNEPTRIFDLVKYRTHTYATSPIFSHKENNDWKKISNESFQEQIDEISKGLIALGVKPHDKVGIISENRLEWSLLDFAIQQIGAIVVALYPNISDNDYKYIINHAEIKIAVISSKDLYERINILKSEFTQLENLFILQNETVYPHWTIIHQSGKVISDQQLSDRKKAVQHEDIATIIYTSGTTGNPKGVMLTHKNLLADMMSSEYSFPVTSYMRALSFLPVCHAYERLFHYVYMYKGLTIFYANSMETIGADMKEVKPHIFSAVPRVLEKVYEKIMTTGNSLTGIKRKLFFWAIELGEKYDLEPNNRSTMYDIKLAIARKLIFSKWKEALGGEILGVATGSAALQERLIRLYMAAGINIYEGYGLTEAGPCLSVNDYRRGMKIGTVGLPLINIDIKLAADGEILAKGDNIMLGYYKDEQVTQEVIKDGWLYTGDIGQWEDERFLKIVDRKKEMFKTSGGKYIVPQAIESKMVESPFIEQFMVIGDGEKFPAAFIVPSYSNLLAWSKDSAQGNVSLSKDQFLSSDAIKSKITEEINLVNKSFGQWEQIKKFSIIPDEFTIEGGELTPTLKMKRKKIIEKHINNYREIYAV</sequence>
<evidence type="ECO:0000313" key="5">
    <source>
        <dbReference type="Proteomes" id="UP001165302"/>
    </source>
</evidence>
<feature type="domain" description="AMP-dependent synthetase/ligase" evidence="3">
    <location>
        <begin position="31"/>
        <end position="416"/>
    </location>
</feature>
<dbReference type="RefSeq" id="WP_225554248.1">
    <property type="nucleotide sequence ID" value="NZ_JADEYP010000024.1"/>
</dbReference>
<reference evidence="4" key="1">
    <citation type="submission" date="2020-10" db="EMBL/GenBank/DDBJ databases">
        <authorList>
            <person name="Lu T."/>
            <person name="Wang Q."/>
            <person name="Han X."/>
        </authorList>
    </citation>
    <scope>NUCLEOTIDE SEQUENCE</scope>
    <source>
        <strain evidence="4">WQ 366</strain>
    </source>
</reference>
<dbReference type="Gene3D" id="3.40.50.12780">
    <property type="entry name" value="N-terminal domain of ligase-like"/>
    <property type="match status" value="2"/>
</dbReference>
<keyword evidence="1" id="KW-0547">Nucleotide-binding</keyword>
<dbReference type="PANTHER" id="PTHR43272">
    <property type="entry name" value="LONG-CHAIN-FATTY-ACID--COA LIGASE"/>
    <property type="match status" value="1"/>
</dbReference>
<evidence type="ECO:0000313" key="4">
    <source>
        <dbReference type="EMBL" id="MCA5005980.1"/>
    </source>
</evidence>
<dbReference type="EMBL" id="JADEYP010000024">
    <property type="protein sequence ID" value="MCA5005980.1"/>
    <property type="molecule type" value="Genomic_DNA"/>
</dbReference>
<keyword evidence="2" id="KW-0067">ATP-binding</keyword>
<dbReference type="CDD" id="cd05907">
    <property type="entry name" value="VL_LC_FACS_like"/>
    <property type="match status" value="1"/>
</dbReference>
<dbReference type="InterPro" id="IPR020845">
    <property type="entry name" value="AMP-binding_CS"/>
</dbReference>
<keyword evidence="5" id="KW-1185">Reference proteome</keyword>
<evidence type="ECO:0000259" key="3">
    <source>
        <dbReference type="Pfam" id="PF00501"/>
    </source>
</evidence>
<dbReference type="Pfam" id="PF23562">
    <property type="entry name" value="AMP-binding_C_3"/>
    <property type="match status" value="1"/>
</dbReference>
<name>A0ABS7ZAT8_9SPHI</name>
<dbReference type="GO" id="GO:0016874">
    <property type="term" value="F:ligase activity"/>
    <property type="evidence" value="ECO:0007669"/>
    <property type="project" value="UniProtKB-KW"/>
</dbReference>
<dbReference type="PROSITE" id="PS00455">
    <property type="entry name" value="AMP_BINDING"/>
    <property type="match status" value="1"/>
</dbReference>
<proteinExistence type="predicted"/>
<dbReference type="InterPro" id="IPR042099">
    <property type="entry name" value="ANL_N_sf"/>
</dbReference>
<dbReference type="InterPro" id="IPR020459">
    <property type="entry name" value="AMP-binding"/>
</dbReference>
<dbReference type="SUPFAM" id="SSF56801">
    <property type="entry name" value="Acetyl-CoA synthetase-like"/>
    <property type="match status" value="1"/>
</dbReference>
<keyword evidence="4" id="KW-0436">Ligase</keyword>
<evidence type="ECO:0000256" key="1">
    <source>
        <dbReference type="ARBA" id="ARBA00022741"/>
    </source>
</evidence>
<gene>
    <name evidence="4" type="ORF">IPZ78_12545</name>
</gene>
<evidence type="ECO:0000256" key="2">
    <source>
        <dbReference type="ARBA" id="ARBA00022840"/>
    </source>
</evidence>
<keyword evidence="4" id="KW-0808">Transferase</keyword>
<dbReference type="PANTHER" id="PTHR43272:SF33">
    <property type="entry name" value="AMP-BINDING DOMAIN-CONTAINING PROTEIN-RELATED"/>
    <property type="match status" value="1"/>
</dbReference>
<dbReference type="GO" id="GO:0016740">
    <property type="term" value="F:transferase activity"/>
    <property type="evidence" value="ECO:0007669"/>
    <property type="project" value="UniProtKB-KW"/>
</dbReference>
<dbReference type="Pfam" id="PF00501">
    <property type="entry name" value="AMP-binding"/>
    <property type="match status" value="1"/>
</dbReference>